<keyword evidence="1" id="KW-1133">Transmembrane helix</keyword>
<gene>
    <name evidence="2" type="ORF">METZ01_LOCUS329523</name>
</gene>
<organism evidence="2">
    <name type="scientific">marine metagenome</name>
    <dbReference type="NCBI Taxonomy" id="408172"/>
    <lineage>
        <taxon>unclassified sequences</taxon>
        <taxon>metagenomes</taxon>
        <taxon>ecological metagenomes</taxon>
    </lineage>
</organism>
<sequence>MEIIFMIGVLALAIIGSFFGHKKSLEVLKSVFFLIACLAVGSIIVIVILISVGLV</sequence>
<keyword evidence="1" id="KW-0812">Transmembrane</keyword>
<accession>A0A382PTJ9</accession>
<dbReference type="AlphaFoldDB" id="A0A382PTJ9"/>
<reference evidence="2" key="1">
    <citation type="submission" date="2018-05" db="EMBL/GenBank/DDBJ databases">
        <authorList>
            <person name="Lanie J.A."/>
            <person name="Ng W.-L."/>
            <person name="Kazmierczak K.M."/>
            <person name="Andrzejewski T.M."/>
            <person name="Davidsen T.M."/>
            <person name="Wayne K.J."/>
            <person name="Tettelin H."/>
            <person name="Glass J.I."/>
            <person name="Rusch D."/>
            <person name="Podicherti R."/>
            <person name="Tsui H.-C.T."/>
            <person name="Winkler M.E."/>
        </authorList>
    </citation>
    <scope>NUCLEOTIDE SEQUENCE</scope>
</reference>
<proteinExistence type="predicted"/>
<name>A0A382PTJ9_9ZZZZ</name>
<protein>
    <submittedName>
        <fullName evidence="2">Uncharacterized protein</fullName>
    </submittedName>
</protein>
<keyword evidence="1" id="KW-0472">Membrane</keyword>
<feature type="transmembrane region" description="Helical" evidence="1">
    <location>
        <begin position="30"/>
        <end position="54"/>
    </location>
</feature>
<dbReference type="EMBL" id="UINC01109687">
    <property type="protein sequence ID" value="SVC76669.1"/>
    <property type="molecule type" value="Genomic_DNA"/>
</dbReference>
<evidence type="ECO:0000256" key="1">
    <source>
        <dbReference type="SAM" id="Phobius"/>
    </source>
</evidence>
<evidence type="ECO:0000313" key="2">
    <source>
        <dbReference type="EMBL" id="SVC76669.1"/>
    </source>
</evidence>